<keyword evidence="3" id="KW-1185">Reference proteome</keyword>
<organism evidence="2 3">
    <name type="scientific">Pleurodeles waltl</name>
    <name type="common">Iberian ribbed newt</name>
    <dbReference type="NCBI Taxonomy" id="8319"/>
    <lineage>
        <taxon>Eukaryota</taxon>
        <taxon>Metazoa</taxon>
        <taxon>Chordata</taxon>
        <taxon>Craniata</taxon>
        <taxon>Vertebrata</taxon>
        <taxon>Euteleostomi</taxon>
        <taxon>Amphibia</taxon>
        <taxon>Batrachia</taxon>
        <taxon>Caudata</taxon>
        <taxon>Salamandroidea</taxon>
        <taxon>Salamandridae</taxon>
        <taxon>Pleurodelinae</taxon>
        <taxon>Pleurodeles</taxon>
    </lineage>
</organism>
<evidence type="ECO:0000256" key="1">
    <source>
        <dbReference type="SAM" id="MobiDB-lite"/>
    </source>
</evidence>
<protein>
    <submittedName>
        <fullName evidence="2">Uncharacterized protein</fullName>
    </submittedName>
</protein>
<reference evidence="2" key="1">
    <citation type="journal article" date="2022" name="bioRxiv">
        <title>Sequencing and chromosome-scale assembly of the giantPleurodeles waltlgenome.</title>
        <authorList>
            <person name="Brown T."/>
            <person name="Elewa A."/>
            <person name="Iarovenko S."/>
            <person name="Subramanian E."/>
            <person name="Araus A.J."/>
            <person name="Petzold A."/>
            <person name="Susuki M."/>
            <person name="Suzuki K.-i.T."/>
            <person name="Hayashi T."/>
            <person name="Toyoda A."/>
            <person name="Oliveira C."/>
            <person name="Osipova E."/>
            <person name="Leigh N.D."/>
            <person name="Simon A."/>
            <person name="Yun M.H."/>
        </authorList>
    </citation>
    <scope>NUCLEOTIDE SEQUENCE</scope>
    <source>
        <strain evidence="2">20211129_DDA</strain>
        <tissue evidence="2">Liver</tissue>
    </source>
</reference>
<evidence type="ECO:0000313" key="2">
    <source>
        <dbReference type="EMBL" id="KAJ1164706.1"/>
    </source>
</evidence>
<dbReference type="Proteomes" id="UP001066276">
    <property type="component" value="Chromosome 4_2"/>
</dbReference>
<comment type="caution">
    <text evidence="2">The sequence shown here is derived from an EMBL/GenBank/DDBJ whole genome shotgun (WGS) entry which is preliminary data.</text>
</comment>
<feature type="region of interest" description="Disordered" evidence="1">
    <location>
        <begin position="81"/>
        <end position="164"/>
    </location>
</feature>
<name>A0AAV7SKZ2_PLEWA</name>
<proteinExistence type="predicted"/>
<feature type="compositionally biased region" description="Polar residues" evidence="1">
    <location>
        <begin position="132"/>
        <end position="150"/>
    </location>
</feature>
<sequence length="164" mass="17305">MRGKEAVGRKVTAERGPPPPGCLCSSLCPFIVPGAPALKLLPVAVLAVDRFLLWAVVLVSPAIPLRGRDLGPPLLRLAPHQPGLSRSRCSRCHPRVTSPAAEGSRKKGRRPLTPQAADLPAHPGLRVGPGSDFSTADLGQTVLMSSQRDGSLTGEEDFGWIQGK</sequence>
<dbReference type="AlphaFoldDB" id="A0AAV7SKZ2"/>
<evidence type="ECO:0000313" key="3">
    <source>
        <dbReference type="Proteomes" id="UP001066276"/>
    </source>
</evidence>
<dbReference type="EMBL" id="JANPWB010000008">
    <property type="protein sequence ID" value="KAJ1164706.1"/>
    <property type="molecule type" value="Genomic_DNA"/>
</dbReference>
<gene>
    <name evidence="2" type="ORF">NDU88_005140</name>
</gene>
<accession>A0AAV7SKZ2</accession>